<dbReference type="CDD" id="cd03424">
    <property type="entry name" value="NUDIX_ADPRase_Nudt5_UGPPase_Nudt14"/>
    <property type="match status" value="1"/>
</dbReference>
<dbReference type="AlphaFoldDB" id="A0AAV9GCW3"/>
<keyword evidence="2" id="KW-0378">Hydrolase</keyword>
<evidence type="ECO:0000313" key="5">
    <source>
        <dbReference type="Proteomes" id="UP001321760"/>
    </source>
</evidence>
<evidence type="ECO:0000259" key="3">
    <source>
        <dbReference type="PROSITE" id="PS51462"/>
    </source>
</evidence>
<dbReference type="EMBL" id="MU865967">
    <property type="protein sequence ID" value="KAK4445213.1"/>
    <property type="molecule type" value="Genomic_DNA"/>
</dbReference>
<dbReference type="GO" id="GO:0019693">
    <property type="term" value="P:ribose phosphate metabolic process"/>
    <property type="evidence" value="ECO:0007669"/>
    <property type="project" value="TreeGrafter"/>
</dbReference>
<feature type="domain" description="Nudix hydrolase" evidence="3">
    <location>
        <begin position="99"/>
        <end position="264"/>
    </location>
</feature>
<protein>
    <recommendedName>
        <fullName evidence="3">Nudix hydrolase domain-containing protein</fullName>
    </recommendedName>
</protein>
<dbReference type="GO" id="GO:0080041">
    <property type="term" value="F:ADP-ribose pyrophosphohydrolase activity"/>
    <property type="evidence" value="ECO:0007669"/>
    <property type="project" value="TreeGrafter"/>
</dbReference>
<comment type="cofactor">
    <cofactor evidence="1">
        <name>Mg(2+)</name>
        <dbReference type="ChEBI" id="CHEBI:18420"/>
    </cofactor>
</comment>
<dbReference type="PANTHER" id="PTHR11839">
    <property type="entry name" value="UDP/ADP-SUGAR PYROPHOSPHATASE"/>
    <property type="match status" value="1"/>
</dbReference>
<accession>A0AAV9GCW3</accession>
<dbReference type="Gene3D" id="3.90.79.10">
    <property type="entry name" value="Nucleoside Triphosphate Pyrophosphohydrolase"/>
    <property type="match status" value="1"/>
</dbReference>
<sequence>MSKFTLEGFGNPVPVTLTPDITESQLLSFPPFQTWRSTLQANLKLQKDEDHVFHRAPFTLRSITVQSVDWFTHSQIGSVTLAVEMENQEGKILPGTASLRGGSVAVLMVLKPKDSRDERLVVMTEQPRVPAGSLSFMEIPAGMLDHENNFVGAAAKEILEETGFKILASELIDMTELALRESRISEAENLQSAMYPSPGRSDERMAIFLWEKELDRQEIESLRGKVAGRRTSEELIKLRVCDYGDLWRLGARDAKTLAASALYEGINRSGVLQAELKKRRWGERMRLQKK</sequence>
<dbReference type="InterPro" id="IPR000086">
    <property type="entry name" value="NUDIX_hydrolase_dom"/>
</dbReference>
<proteinExistence type="predicted"/>
<evidence type="ECO:0000256" key="2">
    <source>
        <dbReference type="ARBA" id="ARBA00022801"/>
    </source>
</evidence>
<keyword evidence="5" id="KW-1185">Reference proteome</keyword>
<dbReference type="InterPro" id="IPR015797">
    <property type="entry name" value="NUDIX_hydrolase-like_dom_sf"/>
</dbReference>
<dbReference type="PANTHER" id="PTHR11839:SF18">
    <property type="entry name" value="NUDIX HYDROLASE DOMAIN-CONTAINING PROTEIN"/>
    <property type="match status" value="1"/>
</dbReference>
<organism evidence="4 5">
    <name type="scientific">Podospora aff. communis PSN243</name>
    <dbReference type="NCBI Taxonomy" id="3040156"/>
    <lineage>
        <taxon>Eukaryota</taxon>
        <taxon>Fungi</taxon>
        <taxon>Dikarya</taxon>
        <taxon>Ascomycota</taxon>
        <taxon>Pezizomycotina</taxon>
        <taxon>Sordariomycetes</taxon>
        <taxon>Sordariomycetidae</taxon>
        <taxon>Sordariales</taxon>
        <taxon>Podosporaceae</taxon>
        <taxon>Podospora</taxon>
    </lineage>
</organism>
<dbReference type="GO" id="GO:0080042">
    <property type="term" value="F:ADP-glucose pyrophosphohydrolase activity"/>
    <property type="evidence" value="ECO:0007669"/>
    <property type="project" value="TreeGrafter"/>
</dbReference>
<evidence type="ECO:0000256" key="1">
    <source>
        <dbReference type="ARBA" id="ARBA00001946"/>
    </source>
</evidence>
<evidence type="ECO:0000313" key="4">
    <source>
        <dbReference type="EMBL" id="KAK4445213.1"/>
    </source>
</evidence>
<dbReference type="Proteomes" id="UP001321760">
    <property type="component" value="Unassembled WGS sequence"/>
</dbReference>
<dbReference type="Pfam" id="PF00293">
    <property type="entry name" value="NUDIX"/>
    <property type="match status" value="1"/>
</dbReference>
<dbReference type="PROSITE" id="PS51462">
    <property type="entry name" value="NUDIX"/>
    <property type="match status" value="1"/>
</dbReference>
<gene>
    <name evidence="4" type="ORF">QBC34DRAFT_413438</name>
</gene>
<comment type="caution">
    <text evidence="4">The sequence shown here is derived from an EMBL/GenBank/DDBJ whole genome shotgun (WGS) entry which is preliminary data.</text>
</comment>
<reference evidence="4" key="1">
    <citation type="journal article" date="2023" name="Mol. Phylogenet. Evol.">
        <title>Genome-scale phylogeny and comparative genomics of the fungal order Sordariales.</title>
        <authorList>
            <person name="Hensen N."/>
            <person name="Bonometti L."/>
            <person name="Westerberg I."/>
            <person name="Brannstrom I.O."/>
            <person name="Guillou S."/>
            <person name="Cros-Aarteil S."/>
            <person name="Calhoun S."/>
            <person name="Haridas S."/>
            <person name="Kuo A."/>
            <person name="Mondo S."/>
            <person name="Pangilinan J."/>
            <person name="Riley R."/>
            <person name="LaButti K."/>
            <person name="Andreopoulos B."/>
            <person name="Lipzen A."/>
            <person name="Chen C."/>
            <person name="Yan M."/>
            <person name="Daum C."/>
            <person name="Ng V."/>
            <person name="Clum A."/>
            <person name="Steindorff A."/>
            <person name="Ohm R.A."/>
            <person name="Martin F."/>
            <person name="Silar P."/>
            <person name="Natvig D.O."/>
            <person name="Lalanne C."/>
            <person name="Gautier V."/>
            <person name="Ament-Velasquez S.L."/>
            <person name="Kruys A."/>
            <person name="Hutchinson M.I."/>
            <person name="Powell A.J."/>
            <person name="Barry K."/>
            <person name="Miller A.N."/>
            <person name="Grigoriev I.V."/>
            <person name="Debuchy R."/>
            <person name="Gladieux P."/>
            <person name="Hiltunen Thoren M."/>
            <person name="Johannesson H."/>
        </authorList>
    </citation>
    <scope>NUCLEOTIDE SEQUENCE</scope>
    <source>
        <strain evidence="4">PSN243</strain>
    </source>
</reference>
<reference evidence="4" key="2">
    <citation type="submission" date="2023-05" db="EMBL/GenBank/DDBJ databases">
        <authorList>
            <consortium name="Lawrence Berkeley National Laboratory"/>
            <person name="Steindorff A."/>
            <person name="Hensen N."/>
            <person name="Bonometti L."/>
            <person name="Westerberg I."/>
            <person name="Brannstrom I.O."/>
            <person name="Guillou S."/>
            <person name="Cros-Aarteil S."/>
            <person name="Calhoun S."/>
            <person name="Haridas S."/>
            <person name="Kuo A."/>
            <person name="Mondo S."/>
            <person name="Pangilinan J."/>
            <person name="Riley R."/>
            <person name="Labutti K."/>
            <person name="Andreopoulos B."/>
            <person name="Lipzen A."/>
            <person name="Chen C."/>
            <person name="Yanf M."/>
            <person name="Daum C."/>
            <person name="Ng V."/>
            <person name="Clum A."/>
            <person name="Ohm R."/>
            <person name="Martin F."/>
            <person name="Silar P."/>
            <person name="Natvig D."/>
            <person name="Lalanne C."/>
            <person name="Gautier V."/>
            <person name="Ament-Velasquez S.L."/>
            <person name="Kruys A."/>
            <person name="Hutchinson M.I."/>
            <person name="Powell A.J."/>
            <person name="Barry K."/>
            <person name="Miller A.N."/>
            <person name="Grigoriev I.V."/>
            <person name="Debuchy R."/>
            <person name="Gladieux P."/>
            <person name="Thoren M.H."/>
            <person name="Johannesson H."/>
        </authorList>
    </citation>
    <scope>NUCLEOTIDE SEQUENCE</scope>
    <source>
        <strain evidence="4">PSN243</strain>
    </source>
</reference>
<dbReference type="GO" id="GO:0006753">
    <property type="term" value="P:nucleoside phosphate metabolic process"/>
    <property type="evidence" value="ECO:0007669"/>
    <property type="project" value="TreeGrafter"/>
</dbReference>
<dbReference type="SUPFAM" id="SSF55811">
    <property type="entry name" value="Nudix"/>
    <property type="match status" value="1"/>
</dbReference>
<name>A0AAV9GCW3_9PEZI</name>